<accession>A0A8S5M8E8</accession>
<proteinExistence type="predicted"/>
<dbReference type="EMBL" id="BK014844">
    <property type="protein sequence ID" value="DAD78492.1"/>
    <property type="molecule type" value="Genomic_DNA"/>
</dbReference>
<reference evidence="1" key="1">
    <citation type="journal article" date="2021" name="Proc. Natl. Acad. Sci. U.S.A.">
        <title>A Catalog of Tens of Thousands of Viruses from Human Metagenomes Reveals Hidden Associations with Chronic Diseases.</title>
        <authorList>
            <person name="Tisza M.J."/>
            <person name="Buck C.B."/>
        </authorList>
    </citation>
    <scope>NUCLEOTIDE SEQUENCE</scope>
    <source>
        <strain evidence="1">CtGkF12</strain>
    </source>
</reference>
<sequence length="67" mass="7754">MTTQEKVLYIIELLELSDRQVSAAIGKALSTTTHKRLQLGRNKFTDEDLQRLKAYYIEKLKEIESLA</sequence>
<organism evidence="1">
    <name type="scientific">Siphoviridae sp. ctGkF12</name>
    <dbReference type="NCBI Taxonomy" id="2826224"/>
    <lineage>
        <taxon>Viruses</taxon>
        <taxon>Duplodnaviria</taxon>
        <taxon>Heunggongvirae</taxon>
        <taxon>Uroviricota</taxon>
        <taxon>Caudoviricetes</taxon>
    </lineage>
</organism>
<protein>
    <submittedName>
        <fullName evidence="1">Uncharacterized protein</fullName>
    </submittedName>
</protein>
<evidence type="ECO:0000313" key="1">
    <source>
        <dbReference type="EMBL" id="DAD78492.1"/>
    </source>
</evidence>
<name>A0A8S5M8E8_9CAUD</name>